<dbReference type="Proteomes" id="UP000295129">
    <property type="component" value="Unassembled WGS sequence"/>
</dbReference>
<comment type="cofactor">
    <cofactor evidence="1 5">
        <name>FAD</name>
        <dbReference type="ChEBI" id="CHEBI:57692"/>
    </cofactor>
</comment>
<evidence type="ECO:0000256" key="3">
    <source>
        <dbReference type="ARBA" id="ARBA00022630"/>
    </source>
</evidence>
<feature type="domain" description="Acyl-CoA oxidase/dehydrogenase middle" evidence="7">
    <location>
        <begin position="109"/>
        <end position="194"/>
    </location>
</feature>
<evidence type="ECO:0000259" key="8">
    <source>
        <dbReference type="Pfam" id="PF02771"/>
    </source>
</evidence>
<dbReference type="Pfam" id="PF00441">
    <property type="entry name" value="Acyl-CoA_dh_1"/>
    <property type="match status" value="1"/>
</dbReference>
<dbReference type="InterPro" id="IPR013786">
    <property type="entry name" value="AcylCoA_DH/ox_N"/>
</dbReference>
<dbReference type="Pfam" id="PF02771">
    <property type="entry name" value="Acyl-CoA_dh_N"/>
    <property type="match status" value="1"/>
</dbReference>
<dbReference type="InterPro" id="IPR006091">
    <property type="entry name" value="Acyl-CoA_Oxase/DH_mid-dom"/>
</dbReference>
<dbReference type="GO" id="GO:0050660">
    <property type="term" value="F:flavin adenine dinucleotide binding"/>
    <property type="evidence" value="ECO:0007669"/>
    <property type="project" value="InterPro"/>
</dbReference>
<dbReference type="Pfam" id="PF02770">
    <property type="entry name" value="Acyl-CoA_dh_M"/>
    <property type="match status" value="1"/>
</dbReference>
<dbReference type="Gene3D" id="1.20.140.10">
    <property type="entry name" value="Butyryl-CoA Dehydrogenase, subunit A, domain 3"/>
    <property type="match status" value="1"/>
</dbReference>
<dbReference type="InterPro" id="IPR009100">
    <property type="entry name" value="AcylCoA_DH/oxidase_NM_dom_sf"/>
</dbReference>
<organism evidence="9 10">
    <name type="scientific">Azoarcus indigens</name>
    <dbReference type="NCBI Taxonomy" id="29545"/>
    <lineage>
        <taxon>Bacteria</taxon>
        <taxon>Pseudomonadati</taxon>
        <taxon>Pseudomonadota</taxon>
        <taxon>Betaproteobacteria</taxon>
        <taxon>Rhodocyclales</taxon>
        <taxon>Zoogloeaceae</taxon>
        <taxon>Azoarcus</taxon>
    </lineage>
</organism>
<dbReference type="SUPFAM" id="SSF56645">
    <property type="entry name" value="Acyl-CoA dehydrogenase NM domain-like"/>
    <property type="match status" value="1"/>
</dbReference>
<keyword evidence="3 5" id="KW-0285">Flavoprotein</keyword>
<evidence type="ECO:0000259" key="6">
    <source>
        <dbReference type="Pfam" id="PF00441"/>
    </source>
</evidence>
<evidence type="ECO:0000256" key="4">
    <source>
        <dbReference type="ARBA" id="ARBA00022827"/>
    </source>
</evidence>
<dbReference type="GO" id="GO:0016627">
    <property type="term" value="F:oxidoreductase activity, acting on the CH-CH group of donors"/>
    <property type="evidence" value="ECO:0007669"/>
    <property type="project" value="InterPro"/>
</dbReference>
<dbReference type="Gene3D" id="1.10.540.10">
    <property type="entry name" value="Acyl-CoA dehydrogenase/oxidase, N-terminal domain"/>
    <property type="match status" value="1"/>
</dbReference>
<evidence type="ECO:0000256" key="2">
    <source>
        <dbReference type="ARBA" id="ARBA00009347"/>
    </source>
</evidence>
<dbReference type="InterPro" id="IPR046373">
    <property type="entry name" value="Acyl-CoA_Oxase/DH_mid-dom_sf"/>
</dbReference>
<gene>
    <name evidence="9" type="ORF">C7389_1173</name>
</gene>
<dbReference type="OrthoDB" id="7316074at2"/>
<name>A0A4R6DUB3_9RHOO</name>
<feature type="domain" description="Acyl-CoA dehydrogenase/oxidase C-terminal" evidence="6">
    <location>
        <begin position="213"/>
        <end position="364"/>
    </location>
</feature>
<evidence type="ECO:0000313" key="10">
    <source>
        <dbReference type="Proteomes" id="UP000295129"/>
    </source>
</evidence>
<evidence type="ECO:0000259" key="7">
    <source>
        <dbReference type="Pfam" id="PF02770"/>
    </source>
</evidence>
<dbReference type="InterPro" id="IPR052547">
    <property type="entry name" value="Mito_Isobutyryl-CoADH"/>
</dbReference>
<sequence length="370" mass="38659">MNPMETLEKIVTDIVAPSALDTDRESRFPRAAIKALGESGLLGLISAKEVGGLGGGLAEASAVIRRIAQDCPSTAMVVCMHYCATSLIEKHGSEAVRRDIAAGRHLSTLAFSEAGSRSHFWAPMSSATADGDEVVLDAAKSWITSAGEADSYVWSSRPTTGERPCSLWLVPAATAGLEFSGGFDGLGLRGNASLPVRANGARIPRSALLGEDGRGSDLMNAVLPWFASLNASSSVGLMNGALARACAHVGATRYAHLGSSLADLPTIRAYLAKARIRTDQAATLLDDTIAALAAGREDAVLRVFQTKAASAEAALYVTDTAMRVCGGAAFRKEAGVERLFRDARAASVMGPTSDVLYDFIGKIMLGLPIF</sequence>
<dbReference type="Gene3D" id="2.40.110.10">
    <property type="entry name" value="Butyryl-CoA Dehydrogenase, subunit A, domain 2"/>
    <property type="match status" value="1"/>
</dbReference>
<reference evidence="9 10" key="1">
    <citation type="submission" date="2019-03" db="EMBL/GenBank/DDBJ databases">
        <title>Genomic Encyclopedia of Type Strains, Phase IV (KMG-IV): sequencing the most valuable type-strain genomes for metagenomic binning, comparative biology and taxonomic classification.</title>
        <authorList>
            <person name="Goeker M."/>
        </authorList>
    </citation>
    <scope>NUCLEOTIDE SEQUENCE [LARGE SCALE GENOMIC DNA]</scope>
    <source>
        <strain evidence="9 10">DSM 12121</strain>
    </source>
</reference>
<dbReference type="AlphaFoldDB" id="A0A4R6DUB3"/>
<keyword evidence="5" id="KW-0560">Oxidoreductase</keyword>
<dbReference type="CDD" id="cd00567">
    <property type="entry name" value="ACAD"/>
    <property type="match status" value="1"/>
</dbReference>
<dbReference type="PANTHER" id="PTHR43831">
    <property type="entry name" value="ISOBUTYRYL-COA DEHYDROGENASE"/>
    <property type="match status" value="1"/>
</dbReference>
<comment type="similarity">
    <text evidence="2 5">Belongs to the acyl-CoA dehydrogenase family.</text>
</comment>
<dbReference type="RefSeq" id="WP_133593817.1">
    <property type="nucleotide sequence ID" value="NZ_SNVV01000017.1"/>
</dbReference>
<dbReference type="SUPFAM" id="SSF47203">
    <property type="entry name" value="Acyl-CoA dehydrogenase C-terminal domain-like"/>
    <property type="match status" value="1"/>
</dbReference>
<protein>
    <submittedName>
        <fullName evidence="9">Alkylation response protein AidB-like acyl-CoA dehydrogenase</fullName>
    </submittedName>
</protein>
<proteinExistence type="inferred from homology"/>
<evidence type="ECO:0000313" key="9">
    <source>
        <dbReference type="EMBL" id="TDN47888.1"/>
    </source>
</evidence>
<dbReference type="InterPro" id="IPR037069">
    <property type="entry name" value="AcylCoA_DH/ox_N_sf"/>
</dbReference>
<evidence type="ECO:0000256" key="1">
    <source>
        <dbReference type="ARBA" id="ARBA00001974"/>
    </source>
</evidence>
<feature type="domain" description="Acyl-CoA dehydrogenase/oxidase N-terminal" evidence="8">
    <location>
        <begin position="5"/>
        <end position="99"/>
    </location>
</feature>
<accession>A0A4R6DUB3</accession>
<keyword evidence="10" id="KW-1185">Reference proteome</keyword>
<keyword evidence="4 5" id="KW-0274">FAD</keyword>
<dbReference type="PIRSF" id="PIRSF016578">
    <property type="entry name" value="HsaA"/>
    <property type="match status" value="1"/>
</dbReference>
<comment type="caution">
    <text evidence="9">The sequence shown here is derived from an EMBL/GenBank/DDBJ whole genome shotgun (WGS) entry which is preliminary data.</text>
</comment>
<dbReference type="EMBL" id="SNVV01000017">
    <property type="protein sequence ID" value="TDN47888.1"/>
    <property type="molecule type" value="Genomic_DNA"/>
</dbReference>
<dbReference type="InterPro" id="IPR036250">
    <property type="entry name" value="AcylCo_DH-like_C"/>
</dbReference>
<dbReference type="PANTHER" id="PTHR43831:SF1">
    <property type="entry name" value="ISOBUTYRYL-COA DEHYDROGENASE, MITOCHONDRIAL"/>
    <property type="match status" value="1"/>
</dbReference>
<dbReference type="InterPro" id="IPR009075">
    <property type="entry name" value="AcylCo_DH/oxidase_C"/>
</dbReference>
<evidence type="ECO:0000256" key="5">
    <source>
        <dbReference type="RuleBase" id="RU362125"/>
    </source>
</evidence>